<evidence type="ECO:0000313" key="3">
    <source>
        <dbReference type="Proteomes" id="UP001178507"/>
    </source>
</evidence>
<accession>A0AA36MXG5</accession>
<gene>
    <name evidence="2" type="ORF">EVOR1521_LOCUS15581</name>
</gene>
<organism evidence="2 3">
    <name type="scientific">Effrenium voratum</name>
    <dbReference type="NCBI Taxonomy" id="2562239"/>
    <lineage>
        <taxon>Eukaryota</taxon>
        <taxon>Sar</taxon>
        <taxon>Alveolata</taxon>
        <taxon>Dinophyceae</taxon>
        <taxon>Suessiales</taxon>
        <taxon>Symbiodiniaceae</taxon>
        <taxon>Effrenium</taxon>
    </lineage>
</organism>
<keyword evidence="3" id="KW-1185">Reference proteome</keyword>
<evidence type="ECO:0000313" key="2">
    <source>
        <dbReference type="EMBL" id="CAJ1390079.1"/>
    </source>
</evidence>
<dbReference type="EMBL" id="CAUJNA010002001">
    <property type="protein sequence ID" value="CAJ1390079.1"/>
    <property type="molecule type" value="Genomic_DNA"/>
</dbReference>
<evidence type="ECO:0000256" key="1">
    <source>
        <dbReference type="SAM" id="MobiDB-lite"/>
    </source>
</evidence>
<comment type="caution">
    <text evidence="2">The sequence shown here is derived from an EMBL/GenBank/DDBJ whole genome shotgun (WGS) entry which is preliminary data.</text>
</comment>
<protein>
    <submittedName>
        <fullName evidence="2">Uncharacterized protein</fullName>
    </submittedName>
</protein>
<proteinExistence type="predicted"/>
<feature type="region of interest" description="Disordered" evidence="1">
    <location>
        <begin position="16"/>
        <end position="45"/>
    </location>
</feature>
<sequence length="131" mass="14390">MTCCFEGCFSWFASESAPEKKQPPSKDSTRRHHHHKATPPASPKMEVTYSVTGMPLVVEPEGNQVHYSLTGMPMYPEGREQLEPMVKAKAGSLKRGATNESSISNFTAAGSFNNSNKHFSITGMEVKQLLS</sequence>
<dbReference type="Proteomes" id="UP001178507">
    <property type="component" value="Unassembled WGS sequence"/>
</dbReference>
<feature type="compositionally biased region" description="Basic and acidic residues" evidence="1">
    <location>
        <begin position="17"/>
        <end position="28"/>
    </location>
</feature>
<reference evidence="2" key="1">
    <citation type="submission" date="2023-08" db="EMBL/GenBank/DDBJ databases">
        <authorList>
            <person name="Chen Y."/>
            <person name="Shah S."/>
            <person name="Dougan E. K."/>
            <person name="Thang M."/>
            <person name="Chan C."/>
        </authorList>
    </citation>
    <scope>NUCLEOTIDE SEQUENCE</scope>
</reference>
<dbReference type="AlphaFoldDB" id="A0AA36MXG5"/>
<name>A0AA36MXG5_9DINO</name>